<keyword evidence="2" id="KW-1185">Reference proteome</keyword>
<protein>
    <submittedName>
        <fullName evidence="1">Uncharacterized protein</fullName>
    </submittedName>
</protein>
<accession>A0AAP0IBZ8</accession>
<organism evidence="1 2">
    <name type="scientific">Stephania cephalantha</name>
    <dbReference type="NCBI Taxonomy" id="152367"/>
    <lineage>
        <taxon>Eukaryota</taxon>
        <taxon>Viridiplantae</taxon>
        <taxon>Streptophyta</taxon>
        <taxon>Embryophyta</taxon>
        <taxon>Tracheophyta</taxon>
        <taxon>Spermatophyta</taxon>
        <taxon>Magnoliopsida</taxon>
        <taxon>Ranunculales</taxon>
        <taxon>Menispermaceae</taxon>
        <taxon>Menispermoideae</taxon>
        <taxon>Cissampelideae</taxon>
        <taxon>Stephania</taxon>
    </lineage>
</organism>
<evidence type="ECO:0000313" key="2">
    <source>
        <dbReference type="Proteomes" id="UP001419268"/>
    </source>
</evidence>
<dbReference type="Proteomes" id="UP001419268">
    <property type="component" value="Unassembled WGS sequence"/>
</dbReference>
<proteinExistence type="predicted"/>
<sequence>MRMISITELLNTTKVFGFTTVHLANGFSYSFGLKELYMKDHFHISLLVQ</sequence>
<name>A0AAP0IBZ8_9MAGN</name>
<dbReference type="AlphaFoldDB" id="A0AAP0IBZ8"/>
<dbReference type="EMBL" id="JBBNAG010000008">
    <property type="protein sequence ID" value="KAK9112036.1"/>
    <property type="molecule type" value="Genomic_DNA"/>
</dbReference>
<gene>
    <name evidence="1" type="ORF">Scep_019555</name>
</gene>
<comment type="caution">
    <text evidence="1">The sequence shown here is derived from an EMBL/GenBank/DDBJ whole genome shotgun (WGS) entry which is preliminary data.</text>
</comment>
<evidence type="ECO:0000313" key="1">
    <source>
        <dbReference type="EMBL" id="KAK9112036.1"/>
    </source>
</evidence>
<reference evidence="1 2" key="1">
    <citation type="submission" date="2024-01" db="EMBL/GenBank/DDBJ databases">
        <title>Genome assemblies of Stephania.</title>
        <authorList>
            <person name="Yang L."/>
        </authorList>
    </citation>
    <scope>NUCLEOTIDE SEQUENCE [LARGE SCALE GENOMIC DNA]</scope>
    <source>
        <strain evidence="1">JXDWG</strain>
        <tissue evidence="1">Leaf</tissue>
    </source>
</reference>